<dbReference type="InterPro" id="IPR025337">
    <property type="entry name" value="Questin_oxidase-like"/>
</dbReference>
<gene>
    <name evidence="2" type="ORF">LRAMOSA09318</name>
</gene>
<sequence>MSGYISTTAATSFTSFGWPFDAAPLSSLLPVYSKREEEPVRSLLQALIKNHHDVYHIEHRDQPNELARVLVALHDLGATREQIIQGYYKVIPTLVPLLHTDQKMLTITQDSWQDYLGHTQYYRPYLAFFTEQIQDLGIEAAIDHFLFDVDSPLSTSFGSQLQSLVHISFGLEYGMQDIVAQGLAYLASSHTDIQNLVQEHDNGHGVVHDPEDILFDMVAADPRFDGRMETADTIPAAIKILLKSQASLLATYVNTASLRSPEQLVHLAAKILPMMQHCRSGASLLASALAIQALASTGRNVNQLLRIQWLATLCTYIAENRPMQPSNTASFDITSQPNHESSDLCLWQQLIDRVVSTGDPIHILSIQSLVKAATLYGDTQHYLDAANTLVNRYL</sequence>
<dbReference type="PANTHER" id="PTHR35870:SF1">
    <property type="entry name" value="PROTEIN, PUTATIVE (AFU_ORTHOLOGUE AFUA_5G03330)-RELATED"/>
    <property type="match status" value="1"/>
</dbReference>
<dbReference type="OrthoDB" id="10004862at2759"/>
<proteinExistence type="predicted"/>
<dbReference type="PANTHER" id="PTHR35870">
    <property type="entry name" value="PROTEIN, PUTATIVE (AFU_ORTHOLOGUE AFUA_5G03330)-RELATED"/>
    <property type="match status" value="1"/>
</dbReference>
<dbReference type="Pfam" id="PF14027">
    <property type="entry name" value="Questin_oxidase"/>
    <property type="match status" value="1"/>
</dbReference>
<name>A0A077WI98_9FUNG</name>
<reference evidence="2" key="1">
    <citation type="journal article" date="2014" name="Genome Announc.">
        <title>De novo whole-genome sequence and genome annotation of Lichtheimia ramosa.</title>
        <authorList>
            <person name="Linde J."/>
            <person name="Schwartze V."/>
            <person name="Binder U."/>
            <person name="Lass-Florl C."/>
            <person name="Voigt K."/>
            <person name="Horn F."/>
        </authorList>
    </citation>
    <scope>NUCLEOTIDE SEQUENCE</scope>
    <source>
        <strain evidence="2">JMRC FSU:6197</strain>
    </source>
</reference>
<dbReference type="EMBL" id="LK023321">
    <property type="protein sequence ID" value="CDS06793.1"/>
    <property type="molecule type" value="Genomic_DNA"/>
</dbReference>
<organism evidence="2">
    <name type="scientific">Lichtheimia ramosa</name>
    <dbReference type="NCBI Taxonomy" id="688394"/>
    <lineage>
        <taxon>Eukaryota</taxon>
        <taxon>Fungi</taxon>
        <taxon>Fungi incertae sedis</taxon>
        <taxon>Mucoromycota</taxon>
        <taxon>Mucoromycotina</taxon>
        <taxon>Mucoromycetes</taxon>
        <taxon>Mucorales</taxon>
        <taxon>Lichtheimiaceae</taxon>
        <taxon>Lichtheimia</taxon>
    </lineage>
</organism>
<dbReference type="AlphaFoldDB" id="A0A077WI98"/>
<protein>
    <submittedName>
        <fullName evidence="2">Uncharacterized protein</fullName>
    </submittedName>
</protein>
<accession>A0A077WI98</accession>
<keyword evidence="1" id="KW-0560">Oxidoreductase</keyword>
<dbReference type="GO" id="GO:0016491">
    <property type="term" value="F:oxidoreductase activity"/>
    <property type="evidence" value="ECO:0007669"/>
    <property type="project" value="UniProtKB-KW"/>
</dbReference>
<evidence type="ECO:0000256" key="1">
    <source>
        <dbReference type="ARBA" id="ARBA00023002"/>
    </source>
</evidence>
<evidence type="ECO:0000313" key="2">
    <source>
        <dbReference type="EMBL" id="CDS06793.1"/>
    </source>
</evidence>